<evidence type="ECO:0000313" key="2">
    <source>
        <dbReference type="Proteomes" id="UP001159363"/>
    </source>
</evidence>
<comment type="caution">
    <text evidence="1">The sequence shown here is derived from an EMBL/GenBank/DDBJ whole genome shotgun (WGS) entry which is preliminary data.</text>
</comment>
<dbReference type="Proteomes" id="UP001159363">
    <property type="component" value="Chromosome 3"/>
</dbReference>
<accession>A0ABQ9HZ93</accession>
<proteinExistence type="predicted"/>
<gene>
    <name evidence="1" type="ORF">PR048_009213</name>
</gene>
<dbReference type="EMBL" id="JARBHB010000003">
    <property type="protein sequence ID" value="KAJ8889712.1"/>
    <property type="molecule type" value="Genomic_DNA"/>
</dbReference>
<protein>
    <submittedName>
        <fullName evidence="1">Uncharacterized protein</fullName>
    </submittedName>
</protein>
<keyword evidence="2" id="KW-1185">Reference proteome</keyword>
<name>A0ABQ9HZ93_9NEOP</name>
<sequence length="572" mass="62364">MTPYAWLLLPALLLGESNLLLTAVILPSLTYCCYRLFTRCENGAAAPVRKSLGGGRGDPRENRPTRGIVRHDSHMRKLRSDPTRNRGPCSLMWEASSVSTTPAQPHASSVLECQPQSEPRGLAALVLNIFFNWWMWQVLSRSRDSGVGLCPQSNLCGTAEMPLLQTARVTAAAKEVINSPCYYKLHGNGAIVSSLTAPRNTLATTRCRLANYLCEVLEVAAIDIETGLQTTPKVVKGTGEDMLRDGIDTGPLLKGLALEGAMVAERLAYAPLTMAIRVQSSAGSLRISACGNRAGRCRWPAVFSEISRFPPPFHSGVAPFSSQSPSSALKTSLLRTALRVCSEESGAGRPRLELEEQVKVVILPPAGHSPANMAEEHGFRLRVRLCDIHFSKSFLNMLAIPLFQRLARYPDTVTAETLASCGRGGVFNGCFTCWLSAYITRTVHVTGQICITAVCLPTMHISCIHAHMALSGSDSQEVLDRPTWAVIVSCEIWSWNRRCVRWWQMDVLGVVVVVIVVLAWEGCIYCGVETICPQVKVDILSASMFGNKVVDVPIANFLPTNSDSLVRSGELV</sequence>
<evidence type="ECO:0000313" key="1">
    <source>
        <dbReference type="EMBL" id="KAJ8889712.1"/>
    </source>
</evidence>
<reference evidence="1 2" key="1">
    <citation type="submission" date="2023-02" db="EMBL/GenBank/DDBJ databases">
        <title>LHISI_Scaffold_Assembly.</title>
        <authorList>
            <person name="Stuart O.P."/>
            <person name="Cleave R."/>
            <person name="Magrath M.J.L."/>
            <person name="Mikheyev A.S."/>
        </authorList>
    </citation>
    <scope>NUCLEOTIDE SEQUENCE [LARGE SCALE GENOMIC DNA]</scope>
    <source>
        <strain evidence="1">Daus_M_001</strain>
        <tissue evidence="1">Leg muscle</tissue>
    </source>
</reference>
<organism evidence="1 2">
    <name type="scientific">Dryococelus australis</name>
    <dbReference type="NCBI Taxonomy" id="614101"/>
    <lineage>
        <taxon>Eukaryota</taxon>
        <taxon>Metazoa</taxon>
        <taxon>Ecdysozoa</taxon>
        <taxon>Arthropoda</taxon>
        <taxon>Hexapoda</taxon>
        <taxon>Insecta</taxon>
        <taxon>Pterygota</taxon>
        <taxon>Neoptera</taxon>
        <taxon>Polyneoptera</taxon>
        <taxon>Phasmatodea</taxon>
        <taxon>Verophasmatodea</taxon>
        <taxon>Anareolatae</taxon>
        <taxon>Phasmatidae</taxon>
        <taxon>Eurycanthinae</taxon>
        <taxon>Dryococelus</taxon>
    </lineage>
</organism>